<reference evidence="2" key="1">
    <citation type="submission" date="2022-06" db="EMBL/GenBank/DDBJ databases">
        <title>Ornithinimicrobium HY1793.</title>
        <authorList>
            <person name="Huang Y."/>
        </authorList>
    </citation>
    <scope>NUCLEOTIDE SEQUENCE</scope>
    <source>
        <strain evidence="2">HY1793</strain>
    </source>
</reference>
<dbReference type="PIRSF" id="PIRSF000332">
    <property type="entry name" value="FMO"/>
    <property type="match status" value="1"/>
</dbReference>
<dbReference type="Proteomes" id="UP001056455">
    <property type="component" value="Chromosome"/>
</dbReference>
<organism evidence="2 3">
    <name type="scientific">Ornithinimicrobium faecis</name>
    <dbReference type="NCBI Taxonomy" id="2934158"/>
    <lineage>
        <taxon>Bacteria</taxon>
        <taxon>Bacillati</taxon>
        <taxon>Actinomycetota</taxon>
        <taxon>Actinomycetes</taxon>
        <taxon>Micrococcales</taxon>
        <taxon>Ornithinimicrobiaceae</taxon>
        <taxon>Ornithinimicrobium</taxon>
    </lineage>
</organism>
<accession>A0ABY4YWV3</accession>
<sequence length="354" mass="38825">MTLGRLLIVGGGQSGLAAARAGRDRGWEPVVLEAGPHPVGSWPAYYDSLHLFSPRRFSNFPDYPFPGPAEGYPHRDDVVNYLSDYAMWLDVDIRTNARVTQVTADPSEGFTAMLADGARVTGDVLIAATGSFTNPHAPQVPGRDEFAGEVLHVADYRSPEAFAGQRVLVVGAGNSAVQVAHELSHTARVALVVRDRVRFAPQKIAGRDLHWWLARTGADFLAPRVLSRIVKGTPVIDTGAYRTALQSGRLEQRGPFARFTPHGVVWPDDTREDVDAVIFATGYRPHLPYLTSLRALDEAGMPRHQQGVSTVQPGLGYLGVEFQRSFSSNTLRGVHRDAAHVITALARQRRRIRR</sequence>
<dbReference type="RefSeq" id="WP_252594593.1">
    <property type="nucleotide sequence ID" value="NZ_CP099489.1"/>
</dbReference>
<dbReference type="InterPro" id="IPR036188">
    <property type="entry name" value="FAD/NAD-bd_sf"/>
</dbReference>
<dbReference type="PRINTS" id="PR00370">
    <property type="entry name" value="FMOXYGENASE"/>
</dbReference>
<keyword evidence="1" id="KW-0560">Oxidoreductase</keyword>
<protein>
    <submittedName>
        <fullName evidence="2">NAD(P)/FAD-dependent oxidoreductase</fullName>
    </submittedName>
</protein>
<proteinExistence type="predicted"/>
<evidence type="ECO:0000313" key="3">
    <source>
        <dbReference type="Proteomes" id="UP001056455"/>
    </source>
</evidence>
<dbReference type="InterPro" id="IPR050982">
    <property type="entry name" value="Auxin_biosynth/cation_transpt"/>
</dbReference>
<dbReference type="Gene3D" id="3.50.50.60">
    <property type="entry name" value="FAD/NAD(P)-binding domain"/>
    <property type="match status" value="1"/>
</dbReference>
<dbReference type="PANTHER" id="PTHR43539:SF78">
    <property type="entry name" value="FLAVIN-CONTAINING MONOOXYGENASE"/>
    <property type="match status" value="1"/>
</dbReference>
<dbReference type="Pfam" id="PF13738">
    <property type="entry name" value="Pyr_redox_3"/>
    <property type="match status" value="1"/>
</dbReference>
<dbReference type="SUPFAM" id="SSF51905">
    <property type="entry name" value="FAD/NAD(P)-binding domain"/>
    <property type="match status" value="2"/>
</dbReference>
<gene>
    <name evidence="2" type="ORF">NF556_06075</name>
</gene>
<evidence type="ECO:0000256" key="1">
    <source>
        <dbReference type="ARBA" id="ARBA00023002"/>
    </source>
</evidence>
<evidence type="ECO:0000313" key="2">
    <source>
        <dbReference type="EMBL" id="USQ81209.1"/>
    </source>
</evidence>
<keyword evidence="3" id="KW-1185">Reference proteome</keyword>
<dbReference type="EMBL" id="CP099489">
    <property type="protein sequence ID" value="USQ81209.1"/>
    <property type="molecule type" value="Genomic_DNA"/>
</dbReference>
<dbReference type="PANTHER" id="PTHR43539">
    <property type="entry name" value="FLAVIN-BINDING MONOOXYGENASE-LIKE PROTEIN (AFU_ORTHOLOGUE AFUA_4G09220)"/>
    <property type="match status" value="1"/>
</dbReference>
<dbReference type="InterPro" id="IPR000960">
    <property type="entry name" value="Flavin_mOase"/>
</dbReference>
<name>A0ABY4YWV3_9MICO</name>